<dbReference type="RefSeq" id="XP_023437667.1">
    <property type="nucleotide sequence ID" value="XM_023570576.1"/>
</dbReference>
<gene>
    <name evidence="1" type="ORF">FFUJ_11653</name>
</gene>
<name>S0ELE4_GIBF5</name>
<reference evidence="2" key="1">
    <citation type="journal article" date="2013" name="PLoS Pathog.">
        <title>Deciphering the cryptic genome: genome-wide analyses of the rice pathogen Fusarium fujikuroi reveal complex regulation of secondary metabolism and novel metabolites.</title>
        <authorList>
            <person name="Wiemann P."/>
            <person name="Sieber C.M."/>
            <person name="von Bargen K.W."/>
            <person name="Studt L."/>
            <person name="Niehaus E.M."/>
            <person name="Espino J.J."/>
            <person name="Huss K."/>
            <person name="Michielse C.B."/>
            <person name="Albermann S."/>
            <person name="Wagner D."/>
            <person name="Bergner S.V."/>
            <person name="Connolly L.R."/>
            <person name="Fischer A."/>
            <person name="Reuter G."/>
            <person name="Kleigrewe K."/>
            <person name="Bald T."/>
            <person name="Wingfield B.D."/>
            <person name="Ophir R."/>
            <person name="Freeman S."/>
            <person name="Hippler M."/>
            <person name="Smith K.M."/>
            <person name="Brown D.W."/>
            <person name="Proctor R.H."/>
            <person name="Munsterkotter M."/>
            <person name="Freitag M."/>
            <person name="Humpf H.U."/>
            <person name="Guldener U."/>
            <person name="Tudzynski B."/>
        </authorList>
    </citation>
    <scope>NUCLEOTIDE SEQUENCE [LARGE SCALE GENOMIC DNA]</scope>
    <source>
        <strain evidence="2">CBS 195.34 / IMI 58289 / NRRL A-6831</strain>
    </source>
</reference>
<evidence type="ECO:0000313" key="1">
    <source>
        <dbReference type="EMBL" id="CCT75621.1"/>
    </source>
</evidence>
<dbReference type="EMBL" id="HF679033">
    <property type="protein sequence ID" value="CCT75621.1"/>
    <property type="molecule type" value="Genomic_DNA"/>
</dbReference>
<evidence type="ECO:0000313" key="2">
    <source>
        <dbReference type="Proteomes" id="UP000016800"/>
    </source>
</evidence>
<dbReference type="VEuPathDB" id="FungiDB:FFUJ_11653"/>
<dbReference type="Proteomes" id="UP000016800">
    <property type="component" value="Chromosome XI"/>
</dbReference>
<dbReference type="STRING" id="1279085.S0ELE4"/>
<dbReference type="HOGENOM" id="CLU_1050027_0_0_1"/>
<protein>
    <submittedName>
        <fullName evidence="1">Uncharacterized protein</fullName>
    </submittedName>
</protein>
<organism evidence="1 2">
    <name type="scientific">Gibberella fujikuroi (strain CBS 195.34 / IMI 58289 / NRRL A-6831)</name>
    <name type="common">Bakanae and foot rot disease fungus</name>
    <name type="synonym">Fusarium fujikuroi</name>
    <dbReference type="NCBI Taxonomy" id="1279085"/>
    <lineage>
        <taxon>Eukaryota</taxon>
        <taxon>Fungi</taxon>
        <taxon>Dikarya</taxon>
        <taxon>Ascomycota</taxon>
        <taxon>Pezizomycotina</taxon>
        <taxon>Sordariomycetes</taxon>
        <taxon>Hypocreomycetidae</taxon>
        <taxon>Hypocreales</taxon>
        <taxon>Nectriaceae</taxon>
        <taxon>Fusarium</taxon>
        <taxon>Fusarium fujikuroi species complex</taxon>
    </lineage>
</organism>
<dbReference type="GeneID" id="35405114"/>
<proteinExistence type="predicted"/>
<accession>S0ELE4</accession>
<dbReference type="AlphaFoldDB" id="S0ELE4"/>
<sequence>MSRLTCSATEANNKGLSYGVGKINAKGAFTAEITIAPRVGLEDIWQGQYGGAQVMGKRPGMYIKYLPTKYHPINGDMLTGGCYLFDTLENAKGYEDWTTNEFEVGEPKTTYWKQPLFKHVDSFVWNVIGAHNFTPVEDHGIGRFQRWTYHHVGVEAILKQLYPVLKDAAERRGAGSFWLLHRPEDKMIAVHMSFPKPEDGDHEAMREEVEDIAHEGSVADVFPDALEVETLLDRTSIYYAVWQPLAPGDGVEVTSPNFPEIAKGVKGSSLSVSHGKDKELMNVVY</sequence>
<keyword evidence="2" id="KW-1185">Reference proteome</keyword>